<evidence type="ECO:0000313" key="11">
    <source>
        <dbReference type="Proteomes" id="UP000694920"/>
    </source>
</evidence>
<dbReference type="Proteomes" id="UP000694920">
    <property type="component" value="Unplaced"/>
</dbReference>
<evidence type="ECO:0000256" key="8">
    <source>
        <dbReference type="ARBA" id="ARBA00023170"/>
    </source>
</evidence>
<evidence type="ECO:0000256" key="1">
    <source>
        <dbReference type="ARBA" id="ARBA00004651"/>
    </source>
</evidence>
<dbReference type="GO" id="GO:0005549">
    <property type="term" value="F:odorant binding"/>
    <property type="evidence" value="ECO:0007669"/>
    <property type="project" value="InterPro"/>
</dbReference>
<feature type="transmembrane region" description="Helical" evidence="10">
    <location>
        <begin position="122"/>
        <end position="139"/>
    </location>
</feature>
<keyword evidence="11" id="KW-1185">Reference proteome</keyword>
<dbReference type="GO" id="GO:0007165">
    <property type="term" value="P:signal transduction"/>
    <property type="evidence" value="ECO:0007669"/>
    <property type="project" value="UniProtKB-KW"/>
</dbReference>
<keyword evidence="7 10" id="KW-0472">Membrane</keyword>
<dbReference type="RefSeq" id="XP_015607543.1">
    <property type="nucleotide sequence ID" value="XM_015752057.2"/>
</dbReference>
<keyword evidence="9 10" id="KW-0807">Transducer</keyword>
<organism evidence="11 12">
    <name type="scientific">Cephus cinctus</name>
    <name type="common">Wheat stem sawfly</name>
    <dbReference type="NCBI Taxonomy" id="211228"/>
    <lineage>
        <taxon>Eukaryota</taxon>
        <taxon>Metazoa</taxon>
        <taxon>Ecdysozoa</taxon>
        <taxon>Arthropoda</taxon>
        <taxon>Hexapoda</taxon>
        <taxon>Insecta</taxon>
        <taxon>Pterygota</taxon>
        <taxon>Neoptera</taxon>
        <taxon>Endopterygota</taxon>
        <taxon>Hymenoptera</taxon>
        <taxon>Cephoidea</taxon>
        <taxon>Cephidae</taxon>
        <taxon>Cephus</taxon>
    </lineage>
</organism>
<name>A0A3L9LYB4_CEPCN</name>
<dbReference type="KEGG" id="ccin:107273644"/>
<comment type="caution">
    <text evidence="10">Lacks conserved residue(s) required for the propagation of feature annotation.</text>
</comment>
<reference evidence="12 13" key="1">
    <citation type="submission" date="2025-04" db="UniProtKB">
        <authorList>
            <consortium name="RefSeq"/>
        </authorList>
    </citation>
    <scope>IDENTIFICATION</scope>
</reference>
<keyword evidence="2" id="KW-1003">Cell membrane</keyword>
<dbReference type="OrthoDB" id="8185860at2759"/>
<dbReference type="GeneID" id="107273644"/>
<dbReference type="AlphaFoldDB" id="A0A3L9LYB4"/>
<evidence type="ECO:0000256" key="5">
    <source>
        <dbReference type="ARBA" id="ARBA00022725"/>
    </source>
</evidence>
<sequence length="385" mass="44352">MNMPEAMKVLTWNKWVLEFLGIWPSNESLFTFSFFFFLVSMATCFVYADLIYRISDFKYVVENLTENIVLTLLCCKIGLYRLNRRLMKEILLDIKMDYAIELYNTEEQKSIFLAYNRLSKSFIKYSVTTTTVATVLYYIQPLMDHANSHRKLTENSSITYILPYHMRMSFNITESSLYYYVYAYEGVLVPIIACGYSGTDCLLVTLTLHLCAQISVLANQVENFNGDFRKFHSHLKQVVTKHSRIISLSVKLRTAFAYFLLVQLVGATLVVCLAIYNLLKNYATGHTAQLFGFIFYGSSVTVQLLGYSFIGERLMTESLKLSDAFYNCKWYVLSPIYVNLVLFCILRAQVPLVLTAAGFCTFSLQSFTDVVKTSMTYLSVLRHFV</sequence>
<feature type="transmembrane region" description="Helical" evidence="10">
    <location>
        <begin position="290"/>
        <end position="310"/>
    </location>
</feature>
<comment type="similarity">
    <text evidence="10">Belongs to the insect chemoreceptor superfamily. Heteromeric odorant receptor channel (TC 1.A.69) family.</text>
</comment>
<evidence type="ECO:0000313" key="12">
    <source>
        <dbReference type="RefSeq" id="XP_015607542.1"/>
    </source>
</evidence>
<dbReference type="RefSeq" id="XP_015607542.1">
    <property type="nucleotide sequence ID" value="XM_015752056.2"/>
</dbReference>
<evidence type="ECO:0000256" key="9">
    <source>
        <dbReference type="ARBA" id="ARBA00023224"/>
    </source>
</evidence>
<feature type="transmembrane region" description="Helical" evidence="10">
    <location>
        <begin position="177"/>
        <end position="198"/>
    </location>
</feature>
<dbReference type="InterPro" id="IPR004117">
    <property type="entry name" value="7tm6_olfct_rcpt"/>
</dbReference>
<comment type="subcellular location">
    <subcellularLocation>
        <location evidence="1 10">Cell membrane</location>
        <topology evidence="1 10">Multi-pass membrane protein</topology>
    </subcellularLocation>
</comment>
<proteinExistence type="inferred from homology"/>
<keyword evidence="8 10" id="KW-0675">Receptor</keyword>
<evidence type="ECO:0000256" key="2">
    <source>
        <dbReference type="ARBA" id="ARBA00022475"/>
    </source>
</evidence>
<evidence type="ECO:0000256" key="7">
    <source>
        <dbReference type="ARBA" id="ARBA00023136"/>
    </source>
</evidence>
<evidence type="ECO:0000256" key="6">
    <source>
        <dbReference type="ARBA" id="ARBA00022989"/>
    </source>
</evidence>
<keyword evidence="3 10" id="KW-0716">Sensory transduction</keyword>
<keyword evidence="6 10" id="KW-1133">Transmembrane helix</keyword>
<evidence type="ECO:0000256" key="4">
    <source>
        <dbReference type="ARBA" id="ARBA00022692"/>
    </source>
</evidence>
<accession>A0A3L9LYB4</accession>
<gene>
    <name evidence="12 13" type="primary">LOC107273644</name>
</gene>
<evidence type="ECO:0000313" key="13">
    <source>
        <dbReference type="RefSeq" id="XP_015607543.1"/>
    </source>
</evidence>
<dbReference type="Pfam" id="PF02949">
    <property type="entry name" value="7tm_6"/>
    <property type="match status" value="1"/>
</dbReference>
<feature type="transmembrane region" description="Helical" evidence="10">
    <location>
        <begin position="29"/>
        <end position="52"/>
    </location>
</feature>
<dbReference type="PANTHER" id="PTHR21137">
    <property type="entry name" value="ODORANT RECEPTOR"/>
    <property type="match status" value="1"/>
</dbReference>
<dbReference type="GO" id="GO:0004984">
    <property type="term" value="F:olfactory receptor activity"/>
    <property type="evidence" value="ECO:0007669"/>
    <property type="project" value="InterPro"/>
</dbReference>
<dbReference type="GO" id="GO:0005886">
    <property type="term" value="C:plasma membrane"/>
    <property type="evidence" value="ECO:0007669"/>
    <property type="project" value="UniProtKB-SubCell"/>
</dbReference>
<keyword evidence="4 10" id="KW-0812">Transmembrane</keyword>
<protein>
    <recommendedName>
        <fullName evidence="10">Odorant receptor</fullName>
    </recommendedName>
</protein>
<dbReference type="PANTHER" id="PTHR21137:SF35">
    <property type="entry name" value="ODORANT RECEPTOR 19A-RELATED"/>
    <property type="match status" value="1"/>
</dbReference>
<evidence type="ECO:0000256" key="3">
    <source>
        <dbReference type="ARBA" id="ARBA00022606"/>
    </source>
</evidence>
<keyword evidence="5 10" id="KW-0552">Olfaction</keyword>
<feature type="transmembrane region" description="Helical" evidence="10">
    <location>
        <begin position="330"/>
        <end position="348"/>
    </location>
</feature>
<evidence type="ECO:0000256" key="10">
    <source>
        <dbReference type="RuleBase" id="RU351113"/>
    </source>
</evidence>
<feature type="transmembrane region" description="Helical" evidence="10">
    <location>
        <begin position="256"/>
        <end position="278"/>
    </location>
</feature>